<dbReference type="AlphaFoldDB" id="A0A4Q9Y571"/>
<dbReference type="Proteomes" id="UP000292648">
    <property type="component" value="Unassembled WGS sequence"/>
</dbReference>
<evidence type="ECO:0000256" key="2">
    <source>
        <dbReference type="SAM" id="Phobius"/>
    </source>
</evidence>
<reference evidence="4 5" key="1">
    <citation type="submission" date="2019-01" db="EMBL/GenBank/DDBJ databases">
        <title>Draft genome sequence of Lactobacillus paraplantarum OSY-TC318, a Producer of the novel lantibiotic Paraplantaracin TC318.</title>
        <authorList>
            <person name="Hussein W.E."/>
            <person name="Huang E."/>
            <person name="Yousef A.E."/>
        </authorList>
    </citation>
    <scope>NUCLEOTIDE SEQUENCE [LARGE SCALE GENOMIC DNA]</scope>
    <source>
        <strain evidence="4 5">OSY-TC318</strain>
    </source>
</reference>
<dbReference type="EMBL" id="SEHH01000012">
    <property type="protein sequence ID" value="TBX52124.1"/>
    <property type="molecule type" value="Genomic_DNA"/>
</dbReference>
<dbReference type="PANTHER" id="PTHR43592">
    <property type="entry name" value="CAAX AMINO TERMINAL PROTEASE"/>
    <property type="match status" value="1"/>
</dbReference>
<dbReference type="InterPro" id="IPR003675">
    <property type="entry name" value="Rce1/LyrA-like_dom"/>
</dbReference>
<feature type="transmembrane region" description="Helical" evidence="2">
    <location>
        <begin position="103"/>
        <end position="129"/>
    </location>
</feature>
<feature type="transmembrane region" description="Helical" evidence="2">
    <location>
        <begin position="69"/>
        <end position="91"/>
    </location>
</feature>
<keyword evidence="4" id="KW-0482">Metalloprotease</keyword>
<organism evidence="4 5">
    <name type="scientific">Lactiplantibacillus paraplantarum</name>
    <dbReference type="NCBI Taxonomy" id="60520"/>
    <lineage>
        <taxon>Bacteria</taxon>
        <taxon>Bacillati</taxon>
        <taxon>Bacillota</taxon>
        <taxon>Bacilli</taxon>
        <taxon>Lactobacillales</taxon>
        <taxon>Lactobacillaceae</taxon>
        <taxon>Lactiplantibacillus</taxon>
    </lineage>
</organism>
<keyword evidence="2" id="KW-0472">Membrane</keyword>
<comment type="similarity">
    <text evidence="1">Belongs to the UPF0177 family.</text>
</comment>
<protein>
    <submittedName>
        <fullName evidence="4">CPBP family intramembrane metalloprotease</fullName>
    </submittedName>
</protein>
<sequence>MKNNDIITKIAICFVLVPIVLIVLPYLISPIISEKYGQMTEDLIVFLVAIVLSRNIWHIKISFLSLKKPLSQLCQLIPSILFLLFTRFSTLSSMSFRLIDARIILTVLFIALAEESVYRGLLIPLSLVFTKNKQYTAIVISSVGFALAHLVNIVNSPWSIVMLQMLIVFASGLLWGTLYLKTNNLSLTIMLHFLDDLPLFLMKETSELVTPTRSQLIAAIMAYLIVVGIVGIITFLQVKGLHLWKLKK</sequence>
<accession>A0A4Q9Y571</accession>
<dbReference type="GO" id="GO:0004175">
    <property type="term" value="F:endopeptidase activity"/>
    <property type="evidence" value="ECO:0007669"/>
    <property type="project" value="UniProtKB-ARBA"/>
</dbReference>
<dbReference type="PANTHER" id="PTHR43592:SF15">
    <property type="entry name" value="CAAX AMINO TERMINAL PROTEASE FAMILY PROTEIN"/>
    <property type="match status" value="1"/>
</dbReference>
<keyword evidence="2" id="KW-1133">Transmembrane helix</keyword>
<feature type="domain" description="CAAX prenyl protease 2/Lysostaphin resistance protein A-like" evidence="3">
    <location>
        <begin position="102"/>
        <end position="195"/>
    </location>
</feature>
<evidence type="ECO:0000313" key="4">
    <source>
        <dbReference type="EMBL" id="TBX52124.1"/>
    </source>
</evidence>
<feature type="transmembrane region" description="Helical" evidence="2">
    <location>
        <begin position="216"/>
        <end position="238"/>
    </location>
</feature>
<dbReference type="GO" id="GO:0006508">
    <property type="term" value="P:proteolysis"/>
    <property type="evidence" value="ECO:0007669"/>
    <property type="project" value="UniProtKB-KW"/>
</dbReference>
<keyword evidence="4" id="KW-0378">Hydrolase</keyword>
<gene>
    <name evidence="4" type="ORF">EUZ87_01855</name>
</gene>
<proteinExistence type="inferred from homology"/>
<feature type="transmembrane region" description="Helical" evidence="2">
    <location>
        <begin position="135"/>
        <end position="154"/>
    </location>
</feature>
<evidence type="ECO:0000259" key="3">
    <source>
        <dbReference type="Pfam" id="PF02517"/>
    </source>
</evidence>
<feature type="transmembrane region" description="Helical" evidence="2">
    <location>
        <begin position="161"/>
        <end position="180"/>
    </location>
</feature>
<evidence type="ECO:0000313" key="5">
    <source>
        <dbReference type="Proteomes" id="UP000292648"/>
    </source>
</evidence>
<evidence type="ECO:0000256" key="1">
    <source>
        <dbReference type="ARBA" id="ARBA00009067"/>
    </source>
</evidence>
<comment type="caution">
    <text evidence="4">The sequence shown here is derived from an EMBL/GenBank/DDBJ whole genome shotgun (WGS) entry which is preliminary data.</text>
</comment>
<dbReference type="GO" id="GO:0080120">
    <property type="term" value="P:CAAX-box protein maturation"/>
    <property type="evidence" value="ECO:0007669"/>
    <property type="project" value="UniProtKB-ARBA"/>
</dbReference>
<dbReference type="GO" id="GO:0008237">
    <property type="term" value="F:metallopeptidase activity"/>
    <property type="evidence" value="ECO:0007669"/>
    <property type="project" value="UniProtKB-KW"/>
</dbReference>
<keyword evidence="2" id="KW-0812">Transmembrane</keyword>
<feature type="transmembrane region" description="Helical" evidence="2">
    <location>
        <begin position="40"/>
        <end position="57"/>
    </location>
</feature>
<feature type="transmembrane region" description="Helical" evidence="2">
    <location>
        <begin position="6"/>
        <end position="28"/>
    </location>
</feature>
<name>A0A4Q9Y571_9LACO</name>
<keyword evidence="4" id="KW-0645">Protease</keyword>
<dbReference type="Pfam" id="PF02517">
    <property type="entry name" value="Rce1-like"/>
    <property type="match status" value="1"/>
</dbReference>